<evidence type="ECO:0000313" key="1">
    <source>
        <dbReference type="EMBL" id="TAJ43637.1"/>
    </source>
</evidence>
<dbReference type="Proteomes" id="UP000292580">
    <property type="component" value="Unassembled WGS sequence"/>
</dbReference>
<organism evidence="1 2">
    <name type="scientific">Methanofollis fontis</name>
    <dbReference type="NCBI Taxonomy" id="2052832"/>
    <lineage>
        <taxon>Archaea</taxon>
        <taxon>Methanobacteriati</taxon>
        <taxon>Methanobacteriota</taxon>
        <taxon>Stenosarchaea group</taxon>
        <taxon>Methanomicrobia</taxon>
        <taxon>Methanomicrobiales</taxon>
        <taxon>Methanomicrobiaceae</taxon>
        <taxon>Methanofollis</taxon>
    </lineage>
</organism>
<accession>A0A483CNN3</accession>
<dbReference type="AlphaFoldDB" id="A0A483CNN3"/>
<comment type="caution">
    <text evidence="1">The sequence shown here is derived from an EMBL/GenBank/DDBJ whole genome shotgun (WGS) entry which is preliminary data.</text>
</comment>
<protein>
    <submittedName>
        <fullName evidence="1">Uncharacterized protein</fullName>
    </submittedName>
</protein>
<reference evidence="1 2" key="1">
    <citation type="submission" date="2017-11" db="EMBL/GenBank/DDBJ databases">
        <title>Isolation and Characterization of Methanofollis Species from Methane Seep Offshore SW Taiwan.</title>
        <authorList>
            <person name="Teng N.-H."/>
            <person name="Lai M.-C."/>
            <person name="Chen S.-C."/>
        </authorList>
    </citation>
    <scope>NUCLEOTIDE SEQUENCE [LARGE SCALE GENOMIC DNA]</scope>
    <source>
        <strain evidence="1 2">FWC-SCC2</strain>
    </source>
</reference>
<dbReference type="EMBL" id="PGCL01000004">
    <property type="protein sequence ID" value="TAJ43637.1"/>
    <property type="molecule type" value="Genomic_DNA"/>
</dbReference>
<gene>
    <name evidence="1" type="ORF">CUJ86_09840</name>
</gene>
<name>A0A483CNN3_9EURY</name>
<keyword evidence="2" id="KW-1185">Reference proteome</keyword>
<sequence length="179" mass="21339">MNILSYSNEATQIVDALETINDIFDCSNDLEKLKRLREDLGFRVFSKYKKFIEQIAKNQLDISFYDELGCEKFEKKVIKKEFSSRTFEILTNIDTFPITYEKLSGKLDTLGQKERRFKFYLDNGAIISGKFIKNLASQLSRWDFNQRVCCEFKHERFYNEAQDLEIDKWTLMKVIKKFD</sequence>
<proteinExistence type="predicted"/>
<evidence type="ECO:0000313" key="2">
    <source>
        <dbReference type="Proteomes" id="UP000292580"/>
    </source>
</evidence>